<dbReference type="WBParaSite" id="maker-unitig_20592-snap-gene-0.2-mRNA-1">
    <property type="protein sequence ID" value="maker-unitig_20592-snap-gene-0.2-mRNA-1"/>
    <property type="gene ID" value="maker-unitig_20592-snap-gene-0.2"/>
</dbReference>
<dbReference type="AlphaFoldDB" id="A0A1I8F615"/>
<feature type="compositionally biased region" description="Basic and acidic residues" evidence="1">
    <location>
        <begin position="209"/>
        <end position="218"/>
    </location>
</feature>
<dbReference type="Proteomes" id="UP000095280">
    <property type="component" value="Unplaced"/>
</dbReference>
<accession>A0A1I8F615</accession>
<protein>
    <submittedName>
        <fullName evidence="3">Coiled-coil domain-containing protein 153</fullName>
    </submittedName>
</protein>
<feature type="region of interest" description="Disordered" evidence="1">
    <location>
        <begin position="375"/>
        <end position="440"/>
    </location>
</feature>
<keyword evidence="2" id="KW-1185">Reference proteome</keyword>
<organism evidence="2 3">
    <name type="scientific">Macrostomum lignano</name>
    <dbReference type="NCBI Taxonomy" id="282301"/>
    <lineage>
        <taxon>Eukaryota</taxon>
        <taxon>Metazoa</taxon>
        <taxon>Spiralia</taxon>
        <taxon>Lophotrochozoa</taxon>
        <taxon>Platyhelminthes</taxon>
        <taxon>Rhabditophora</taxon>
        <taxon>Macrostomorpha</taxon>
        <taxon>Macrostomida</taxon>
        <taxon>Macrostomidae</taxon>
        <taxon>Macrostomum</taxon>
    </lineage>
</organism>
<feature type="region of interest" description="Disordered" evidence="1">
    <location>
        <begin position="142"/>
        <end position="168"/>
    </location>
</feature>
<feature type="compositionally biased region" description="Basic and acidic residues" evidence="1">
    <location>
        <begin position="258"/>
        <end position="276"/>
    </location>
</feature>
<feature type="compositionally biased region" description="Basic residues" evidence="1">
    <location>
        <begin position="406"/>
        <end position="420"/>
    </location>
</feature>
<name>A0A1I8F615_9PLAT</name>
<feature type="region of interest" description="Disordered" evidence="1">
    <location>
        <begin position="258"/>
        <end position="279"/>
    </location>
</feature>
<feature type="region of interest" description="Disordered" evidence="1">
    <location>
        <begin position="183"/>
        <end position="218"/>
    </location>
</feature>
<reference evidence="3" key="1">
    <citation type="submission" date="2016-11" db="UniProtKB">
        <authorList>
            <consortium name="WormBaseParasite"/>
        </authorList>
    </citation>
    <scope>IDENTIFICATION</scope>
</reference>
<evidence type="ECO:0000256" key="1">
    <source>
        <dbReference type="SAM" id="MobiDB-lite"/>
    </source>
</evidence>
<proteinExistence type="predicted"/>
<sequence length="440" mass="49331">DKRSEQQRSQRRLEEKLASRQAKFAAARQAREAELAEVKRGQDVVLHKALALQADIDEQARKQIVEEHESSSCWRCGNSLQLSRLRQEKGLEAKLAARRAAMSRLQRDTREEKLLLDEQKAGGPEAAKLEARLAAHMEEREAPACTKRADWAGSGCGKTSPPRRAAALKEQEARLGEAIGRLQTGQARPGGPHRPPAEGAALAEAGDGGGRDDGDMRGLDQILQSHRNQMANLSDQMDREKRQQEMLLKERLQRRKLEREEEVKQTVDKEEQEATRALDSSGHGQIARYVLELSLDAKFRNSMMSMEEEMRLEMKRQQEQLDREMEADLQKSLEHIPHTAHIHIPVGPAQAPLRRPCRLTSIPKSEMQDMVDRAGTTAGVGRKLTRQVSRDITDGAAAAAEDAGRKKASRAKKQKAKQPRATREDLDEEEEYRGGSRGRA</sequence>
<evidence type="ECO:0000313" key="3">
    <source>
        <dbReference type="WBParaSite" id="maker-unitig_20592-snap-gene-0.2-mRNA-1"/>
    </source>
</evidence>
<evidence type="ECO:0000313" key="2">
    <source>
        <dbReference type="Proteomes" id="UP000095280"/>
    </source>
</evidence>